<name>A0AAN4ZDH9_9BILA</name>
<feature type="transmembrane region" description="Helical" evidence="9">
    <location>
        <begin position="82"/>
        <end position="111"/>
    </location>
</feature>
<evidence type="ECO:0000256" key="4">
    <source>
        <dbReference type="ARBA" id="ARBA00022989"/>
    </source>
</evidence>
<feature type="non-terminal residue" evidence="10">
    <location>
        <position position="1"/>
    </location>
</feature>
<dbReference type="Gene3D" id="1.20.140.140">
    <property type="entry name" value="Calcium release-activated calcium channel protein Orai"/>
    <property type="match status" value="1"/>
</dbReference>
<feature type="transmembrane region" description="Helical" evidence="9">
    <location>
        <begin position="132"/>
        <end position="155"/>
    </location>
</feature>
<evidence type="ECO:0000256" key="9">
    <source>
        <dbReference type="SAM" id="Phobius"/>
    </source>
</evidence>
<gene>
    <name evidence="10" type="ORF">PMAYCL1PPCAC_05905</name>
</gene>
<reference evidence="11" key="1">
    <citation type="submission" date="2022-10" db="EMBL/GenBank/DDBJ databases">
        <title>Genome assembly of Pristionchus species.</title>
        <authorList>
            <person name="Yoshida K."/>
            <person name="Sommer R.J."/>
        </authorList>
    </citation>
    <scope>NUCLEOTIDE SEQUENCE [LARGE SCALE GENOMIC DNA]</scope>
    <source>
        <strain evidence="11">RS5460</strain>
    </source>
</reference>
<dbReference type="Pfam" id="PF07856">
    <property type="entry name" value="Orai-1"/>
    <property type="match status" value="1"/>
</dbReference>
<evidence type="ECO:0000256" key="8">
    <source>
        <dbReference type="ARBA" id="ARBA00080439"/>
    </source>
</evidence>
<comment type="caution">
    <text evidence="10">The sequence shown here is derived from an EMBL/GenBank/DDBJ whole genome shotgun (WGS) entry which is preliminary data.</text>
</comment>
<evidence type="ECO:0000313" key="11">
    <source>
        <dbReference type="Proteomes" id="UP001328107"/>
    </source>
</evidence>
<comment type="similarity">
    <text evidence="2">Belongs to the Orai family.</text>
</comment>
<dbReference type="InterPro" id="IPR038350">
    <property type="entry name" value="Orai_sf"/>
</dbReference>
<organism evidence="10 11">
    <name type="scientific">Pristionchus mayeri</name>
    <dbReference type="NCBI Taxonomy" id="1317129"/>
    <lineage>
        <taxon>Eukaryota</taxon>
        <taxon>Metazoa</taxon>
        <taxon>Ecdysozoa</taxon>
        <taxon>Nematoda</taxon>
        <taxon>Chromadorea</taxon>
        <taxon>Rhabditida</taxon>
        <taxon>Rhabditina</taxon>
        <taxon>Diplogasteromorpha</taxon>
        <taxon>Diplogasteroidea</taxon>
        <taxon>Neodiplogasteridae</taxon>
        <taxon>Pristionchus</taxon>
    </lineage>
</organism>
<evidence type="ECO:0000256" key="2">
    <source>
        <dbReference type="ARBA" id="ARBA00008062"/>
    </source>
</evidence>
<evidence type="ECO:0000256" key="7">
    <source>
        <dbReference type="ARBA" id="ARBA00070070"/>
    </source>
</evidence>
<dbReference type="Proteomes" id="UP001328107">
    <property type="component" value="Unassembled WGS sequence"/>
</dbReference>
<dbReference type="InterPro" id="IPR012446">
    <property type="entry name" value="CRAC_channel"/>
</dbReference>
<keyword evidence="11" id="KW-1185">Reference proteome</keyword>
<evidence type="ECO:0000256" key="5">
    <source>
        <dbReference type="ARBA" id="ARBA00023136"/>
    </source>
</evidence>
<feature type="transmembrane region" description="Helical" evidence="9">
    <location>
        <begin position="167"/>
        <end position="188"/>
    </location>
</feature>
<comment type="function">
    <text evidence="6">Ca(2+) release-activated Ca(2+)-like (CRAC-like) channel subunit which mediates Ca(2+) influx and increase in Ca(2+)-selective current by synergy with the Ca(2+) sensor, stim-1. Required for Ca(2+) and IP3-dependent contractile activity of sheath cells and the spermatheca. Affects brood size and somatic cell function.</text>
</comment>
<dbReference type="GO" id="GO:0016020">
    <property type="term" value="C:membrane"/>
    <property type="evidence" value="ECO:0007669"/>
    <property type="project" value="UniProtKB-SubCell"/>
</dbReference>
<evidence type="ECO:0000256" key="6">
    <source>
        <dbReference type="ARBA" id="ARBA00057852"/>
    </source>
</evidence>
<evidence type="ECO:0000256" key="3">
    <source>
        <dbReference type="ARBA" id="ARBA00022692"/>
    </source>
</evidence>
<accession>A0AAN4ZDH9</accession>
<dbReference type="AlphaFoldDB" id="A0AAN4ZDH9"/>
<protein>
    <recommendedName>
        <fullName evidence="7">Protein orai</fullName>
    </recommendedName>
    <alternativeName>
        <fullName evidence="8">Store-operated calcium channel</fullName>
    </alternativeName>
</protein>
<comment type="subcellular location">
    <subcellularLocation>
        <location evidence="1">Membrane</location>
        <topology evidence="1">Multi-pass membrane protein</topology>
    </subcellularLocation>
</comment>
<keyword evidence="4 9" id="KW-1133">Transmembrane helix</keyword>
<dbReference type="GO" id="GO:0015279">
    <property type="term" value="F:store-operated calcium channel activity"/>
    <property type="evidence" value="ECO:0007669"/>
    <property type="project" value="TreeGrafter"/>
</dbReference>
<dbReference type="PANTHER" id="PTHR31501">
    <property type="entry name" value="CALCIUM RELEASE-ACTIVATED CALCIUM CHANNEL PROTEIN 1"/>
    <property type="match status" value="1"/>
</dbReference>
<feature type="transmembrane region" description="Helical" evidence="9">
    <location>
        <begin position="58"/>
        <end position="76"/>
    </location>
</feature>
<sequence length="223" mass="25573">SPHQSHRLIPAFIEQREPNYVNWKKHDLEDFRRFGDLTMNEKHDFHLSKARLKASSRTSALLAGFAMICLVELQYTSDTPHYLLIVLGVVTALLVSVHLLALMISTCILPYMEASSSSYDLPHIRLKFYIDISWFFSTCIGLILFLIEIGIIFIVKFQAVGFQRAGWITTAILIPVLFVFITISCFIHHSRNTHAIDRLENKMIGLRNMLNKSDQNIPLIKTV</sequence>
<evidence type="ECO:0000313" key="10">
    <source>
        <dbReference type="EMBL" id="GMR35710.1"/>
    </source>
</evidence>
<evidence type="ECO:0000256" key="1">
    <source>
        <dbReference type="ARBA" id="ARBA00004141"/>
    </source>
</evidence>
<dbReference type="EMBL" id="BTRK01000002">
    <property type="protein sequence ID" value="GMR35710.1"/>
    <property type="molecule type" value="Genomic_DNA"/>
</dbReference>
<dbReference type="GO" id="GO:0002115">
    <property type="term" value="P:store-operated calcium entry"/>
    <property type="evidence" value="ECO:0007669"/>
    <property type="project" value="TreeGrafter"/>
</dbReference>
<dbReference type="FunFam" id="1.20.140.140:FF:000003">
    <property type="entry name" value="Protein orai"/>
    <property type="match status" value="1"/>
</dbReference>
<dbReference type="PANTHER" id="PTHR31501:SF7">
    <property type="entry name" value="CALCIUM RELEASE-ACTIVATED CALCIUM CHANNEL PROTEIN 1"/>
    <property type="match status" value="1"/>
</dbReference>
<keyword evidence="3 9" id="KW-0812">Transmembrane</keyword>
<proteinExistence type="inferred from homology"/>
<keyword evidence="5 9" id="KW-0472">Membrane</keyword>